<dbReference type="Proteomes" id="UP000255050">
    <property type="component" value="Unassembled WGS sequence"/>
</dbReference>
<sequence>MSFSVEALAKIAIDLQSDLGHADRFSRLITTLRQILGCDASALLRYEAHQFVPLAIDGLAQDVLGRRFALEGHPRLEAIARAGDVVRFPADSDLPDPYDGLIPGQESLKVHACVGLPLFAGQTLIGALTLDGMDADRFDSFSDEELRLIAALVAGALNNALLIARLENQNVLPEQAIVYPAAERQEMIGLSAPMLQLKKEIDIVAASDLNVLISGETGTGKELVAKAVHQGSPRAANPLVYLNCAALPESVAESELFGHVKGRLPGRSATAAVNLKWRTTGRCSSMKLASFRWRSRPSCCGCCSMAIFSASATIAACGLMCGCWRPPTATCVRRWWRGAFAPTCIIA</sequence>
<feature type="domain" description="Sigma-54 factor interaction" evidence="5">
    <location>
        <begin position="187"/>
        <end position="282"/>
    </location>
</feature>
<dbReference type="SUPFAM" id="SSF52540">
    <property type="entry name" value="P-loop containing nucleoside triphosphate hydrolases"/>
    <property type="match status" value="1"/>
</dbReference>
<dbReference type="GO" id="GO:0006355">
    <property type="term" value="P:regulation of DNA-templated transcription"/>
    <property type="evidence" value="ECO:0007669"/>
    <property type="project" value="InterPro"/>
</dbReference>
<protein>
    <submittedName>
        <fullName evidence="6">Anaerobic nitric oxide reductase transcription regulator NorR</fullName>
    </submittedName>
</protein>
<evidence type="ECO:0000256" key="1">
    <source>
        <dbReference type="ARBA" id="ARBA00022741"/>
    </source>
</evidence>
<dbReference type="InterPro" id="IPR003018">
    <property type="entry name" value="GAF"/>
</dbReference>
<dbReference type="InterPro" id="IPR027417">
    <property type="entry name" value="P-loop_NTPase"/>
</dbReference>
<name>A0A7H4MTD8_9ENTR</name>
<dbReference type="PANTHER" id="PTHR32071:SF35">
    <property type="entry name" value="ANAEROBIC NITRIC OXIDE REDUCTASE TRANSCRIPTION REGULATOR NORR"/>
    <property type="match status" value="1"/>
</dbReference>
<evidence type="ECO:0000256" key="2">
    <source>
        <dbReference type="ARBA" id="ARBA00022840"/>
    </source>
</evidence>
<dbReference type="InterPro" id="IPR002078">
    <property type="entry name" value="Sigma_54_int"/>
</dbReference>
<dbReference type="GO" id="GO:0005524">
    <property type="term" value="F:ATP binding"/>
    <property type="evidence" value="ECO:0007669"/>
    <property type="project" value="UniProtKB-KW"/>
</dbReference>
<evidence type="ECO:0000256" key="3">
    <source>
        <dbReference type="ARBA" id="ARBA00023015"/>
    </source>
</evidence>
<dbReference type="PROSITE" id="PS50045">
    <property type="entry name" value="SIGMA54_INTERACT_4"/>
    <property type="match status" value="1"/>
</dbReference>
<dbReference type="GO" id="GO:0003677">
    <property type="term" value="F:DNA binding"/>
    <property type="evidence" value="ECO:0007669"/>
    <property type="project" value="UniProtKB-KW"/>
</dbReference>
<dbReference type="Pfam" id="PF00158">
    <property type="entry name" value="Sigma54_activat"/>
    <property type="match status" value="1"/>
</dbReference>
<evidence type="ECO:0000256" key="4">
    <source>
        <dbReference type="ARBA" id="ARBA00023163"/>
    </source>
</evidence>
<dbReference type="AlphaFoldDB" id="A0A7H4MTD8"/>
<keyword evidence="4" id="KW-0804">Transcription</keyword>
<dbReference type="InterPro" id="IPR025662">
    <property type="entry name" value="Sigma_54_int_dom_ATP-bd_1"/>
</dbReference>
<dbReference type="SMART" id="SM00065">
    <property type="entry name" value="GAF"/>
    <property type="match status" value="1"/>
</dbReference>
<proteinExistence type="predicted"/>
<keyword evidence="1" id="KW-0547">Nucleotide-binding</keyword>
<accession>A0A7H4MTD8</accession>
<dbReference type="CDD" id="cd00009">
    <property type="entry name" value="AAA"/>
    <property type="match status" value="1"/>
</dbReference>
<reference evidence="6 7" key="1">
    <citation type="submission" date="2018-06" db="EMBL/GenBank/DDBJ databases">
        <authorList>
            <consortium name="Pathogen Informatics"/>
            <person name="Doyle S."/>
        </authorList>
    </citation>
    <scope>NUCLEOTIDE SEQUENCE [LARGE SCALE GENOMIC DNA]</scope>
    <source>
        <strain evidence="6 7">NCTC11694</strain>
    </source>
</reference>
<dbReference type="EMBL" id="UGJR01000005">
    <property type="protein sequence ID" value="STS99474.1"/>
    <property type="molecule type" value="Genomic_DNA"/>
</dbReference>
<dbReference type="Gene3D" id="3.40.50.300">
    <property type="entry name" value="P-loop containing nucleotide triphosphate hydrolases"/>
    <property type="match status" value="1"/>
</dbReference>
<organism evidence="6 7">
    <name type="scientific">Klebsiella michiganensis</name>
    <dbReference type="NCBI Taxonomy" id="1134687"/>
    <lineage>
        <taxon>Bacteria</taxon>
        <taxon>Pseudomonadati</taxon>
        <taxon>Pseudomonadota</taxon>
        <taxon>Gammaproteobacteria</taxon>
        <taxon>Enterobacterales</taxon>
        <taxon>Enterobacteriaceae</taxon>
        <taxon>Klebsiella/Raoultella group</taxon>
        <taxon>Klebsiella</taxon>
    </lineage>
</organism>
<gene>
    <name evidence="6" type="primary">norR_1</name>
    <name evidence="6" type="ORF">NCTC11694_05917</name>
</gene>
<dbReference type="Gene3D" id="3.30.450.40">
    <property type="match status" value="1"/>
</dbReference>
<comment type="caution">
    <text evidence="6">The sequence shown here is derived from an EMBL/GenBank/DDBJ whole genome shotgun (WGS) entry which is preliminary data.</text>
</comment>
<evidence type="ECO:0000313" key="6">
    <source>
        <dbReference type="EMBL" id="STS99474.1"/>
    </source>
</evidence>
<dbReference type="Pfam" id="PF01590">
    <property type="entry name" value="GAF"/>
    <property type="match status" value="1"/>
</dbReference>
<dbReference type="PANTHER" id="PTHR32071">
    <property type="entry name" value="TRANSCRIPTIONAL REGULATORY PROTEIN"/>
    <property type="match status" value="1"/>
</dbReference>
<dbReference type="PROSITE" id="PS00675">
    <property type="entry name" value="SIGMA54_INTERACT_1"/>
    <property type="match status" value="1"/>
</dbReference>
<keyword evidence="2" id="KW-0067">ATP-binding</keyword>
<keyword evidence="3" id="KW-0805">Transcription regulation</keyword>
<evidence type="ECO:0000259" key="5">
    <source>
        <dbReference type="PROSITE" id="PS50045"/>
    </source>
</evidence>
<dbReference type="SUPFAM" id="SSF55781">
    <property type="entry name" value="GAF domain-like"/>
    <property type="match status" value="1"/>
</dbReference>
<evidence type="ECO:0000313" key="7">
    <source>
        <dbReference type="Proteomes" id="UP000255050"/>
    </source>
</evidence>
<dbReference type="InterPro" id="IPR029016">
    <property type="entry name" value="GAF-like_dom_sf"/>
</dbReference>